<comment type="subcellular location">
    <subcellularLocation>
        <location evidence="1">Membrane</location>
    </subcellularLocation>
</comment>
<dbReference type="GO" id="GO:0043495">
    <property type="term" value="F:protein-membrane adaptor activity"/>
    <property type="evidence" value="ECO:0000318"/>
    <property type="project" value="GO_Central"/>
</dbReference>
<dbReference type="Pfam" id="PF07738">
    <property type="entry name" value="Sad1_UNC"/>
    <property type="match status" value="1"/>
</dbReference>
<dbReference type="Gene3D" id="1.10.287.1490">
    <property type="match status" value="1"/>
</dbReference>
<keyword evidence="4 6" id="KW-0175">Coiled coil</keyword>
<dbReference type="Proteomes" id="UP000007110">
    <property type="component" value="Unassembled WGS sequence"/>
</dbReference>
<dbReference type="Gene3D" id="2.60.120.260">
    <property type="entry name" value="Galactose-binding domain-like"/>
    <property type="match status" value="1"/>
</dbReference>
<dbReference type="PANTHER" id="PTHR12911:SF8">
    <property type="entry name" value="KLAROID PROTEIN-RELATED"/>
    <property type="match status" value="1"/>
</dbReference>
<dbReference type="OrthoDB" id="342281at2759"/>
<dbReference type="KEGG" id="spu:100892160"/>
<keyword evidence="5 8" id="KW-0472">Membrane</keyword>
<dbReference type="InParanoid" id="A0A7M7NRU1"/>
<feature type="transmembrane region" description="Helical" evidence="8">
    <location>
        <begin position="296"/>
        <end position="316"/>
    </location>
</feature>
<reference evidence="10" key="2">
    <citation type="submission" date="2021-01" db="UniProtKB">
        <authorList>
            <consortium name="EnsemblMetazoa"/>
        </authorList>
    </citation>
    <scope>IDENTIFICATION</scope>
</reference>
<proteinExistence type="predicted"/>
<accession>A0A7M7NRU1</accession>
<dbReference type="GO" id="GO:0034993">
    <property type="term" value="C:meiotic nuclear membrane microtubule tethering complex"/>
    <property type="evidence" value="ECO:0000318"/>
    <property type="project" value="GO_Central"/>
</dbReference>
<reference evidence="11" key="1">
    <citation type="submission" date="2015-02" db="EMBL/GenBank/DDBJ databases">
        <title>Genome sequencing for Strongylocentrotus purpuratus.</title>
        <authorList>
            <person name="Murali S."/>
            <person name="Liu Y."/>
            <person name="Vee V."/>
            <person name="English A."/>
            <person name="Wang M."/>
            <person name="Skinner E."/>
            <person name="Han Y."/>
            <person name="Muzny D.M."/>
            <person name="Worley K.C."/>
            <person name="Gibbs R.A."/>
        </authorList>
    </citation>
    <scope>NUCLEOTIDE SEQUENCE</scope>
</reference>
<dbReference type="InterPro" id="IPR045119">
    <property type="entry name" value="SUN1-5"/>
</dbReference>
<evidence type="ECO:0000256" key="3">
    <source>
        <dbReference type="ARBA" id="ARBA00022989"/>
    </source>
</evidence>
<dbReference type="PROSITE" id="PS51469">
    <property type="entry name" value="SUN"/>
    <property type="match status" value="1"/>
</dbReference>
<keyword evidence="11" id="KW-1185">Reference proteome</keyword>
<feature type="region of interest" description="Disordered" evidence="7">
    <location>
        <begin position="1"/>
        <end position="157"/>
    </location>
</feature>
<dbReference type="FunFam" id="2.60.120.260:FF:000009">
    <property type="entry name" value="SUN domain-containing protein 1 isoform X1"/>
    <property type="match status" value="1"/>
</dbReference>
<feature type="coiled-coil region" evidence="6">
    <location>
        <begin position="780"/>
        <end position="852"/>
    </location>
</feature>
<feature type="compositionally biased region" description="Polar residues" evidence="7">
    <location>
        <begin position="1"/>
        <end position="11"/>
    </location>
</feature>
<evidence type="ECO:0000256" key="1">
    <source>
        <dbReference type="ARBA" id="ARBA00004370"/>
    </source>
</evidence>
<evidence type="ECO:0000256" key="5">
    <source>
        <dbReference type="ARBA" id="ARBA00023136"/>
    </source>
</evidence>
<dbReference type="GeneID" id="100892160"/>
<dbReference type="SUPFAM" id="SSF57997">
    <property type="entry name" value="Tropomyosin"/>
    <property type="match status" value="1"/>
</dbReference>
<dbReference type="PANTHER" id="PTHR12911">
    <property type="entry name" value="SAD1/UNC-84-LIKE PROTEIN-RELATED"/>
    <property type="match status" value="1"/>
</dbReference>
<name>A0A7M7NRU1_STRPU</name>
<feature type="compositionally biased region" description="Polar residues" evidence="7">
    <location>
        <begin position="75"/>
        <end position="84"/>
    </location>
</feature>
<dbReference type="EnsemblMetazoa" id="XM_030984894">
    <property type="protein sequence ID" value="XP_030840754"/>
    <property type="gene ID" value="LOC100892160"/>
</dbReference>
<evidence type="ECO:0000259" key="9">
    <source>
        <dbReference type="PROSITE" id="PS51469"/>
    </source>
</evidence>
<evidence type="ECO:0000313" key="11">
    <source>
        <dbReference type="Proteomes" id="UP000007110"/>
    </source>
</evidence>
<feature type="compositionally biased region" description="Low complexity" evidence="7">
    <location>
        <begin position="54"/>
        <end position="68"/>
    </location>
</feature>
<evidence type="ECO:0000256" key="4">
    <source>
        <dbReference type="ARBA" id="ARBA00023054"/>
    </source>
</evidence>
<evidence type="ECO:0000256" key="6">
    <source>
        <dbReference type="SAM" id="Coils"/>
    </source>
</evidence>
<evidence type="ECO:0000256" key="7">
    <source>
        <dbReference type="SAM" id="MobiDB-lite"/>
    </source>
</evidence>
<keyword evidence="3 8" id="KW-1133">Transmembrane helix</keyword>
<organism evidence="10 11">
    <name type="scientific">Strongylocentrotus purpuratus</name>
    <name type="common">Purple sea urchin</name>
    <dbReference type="NCBI Taxonomy" id="7668"/>
    <lineage>
        <taxon>Eukaryota</taxon>
        <taxon>Metazoa</taxon>
        <taxon>Echinodermata</taxon>
        <taxon>Eleutherozoa</taxon>
        <taxon>Echinozoa</taxon>
        <taxon>Echinoidea</taxon>
        <taxon>Euechinoidea</taxon>
        <taxon>Echinacea</taxon>
        <taxon>Camarodonta</taxon>
        <taxon>Echinidea</taxon>
        <taxon>Strongylocentrotidae</taxon>
        <taxon>Strongylocentrotus</taxon>
    </lineage>
</organism>
<dbReference type="RefSeq" id="XP_030840754.1">
    <property type="nucleotide sequence ID" value="XM_030984894.1"/>
</dbReference>
<sequence>MKQKNKSTPASARQPESPFLPQKRISDSPQLRFKQPQQTEQWLLSREKTDYTYSRSASYSSSVSQSGSLRRVANSYETPIMSRSGQDESELLPQTPHSAQPGHRYSTRSSARRSNRLPAQQHEGQYENTPFREPAKSHRTRRVTKTATHTYSDQSGMQDNANEEAYRNIHESSVTDRSGVISETSHREMMTRKNQENRSLQNMYGLDGNESEFSDSDIPSGGTSTTTITTITTTTSTTWLQQQGNHYHKQAGLFPIFMRTLFSILVVIETIVRTVVSKTITVLKSASSSVGSKVSSAGYSLGDLLMWLLSCLWMLGRKVSDACSAMWYNPWFYSFRRAPITTLQHGPQYGRESEVYSTGGEYTETTTTTTTILEEERRRRRAGGIPFCCFCLPLLLLLAVSSAATGRYFIFPLLARNETNQTKGESSLHPINQQFIFLQDRINYWFTPSPHPDQEPPPDQGGFLGAMGVEGCIKCLKQDQLMGWIDSAVQREVGELRVQLYSQKDQILLLQELRGRQSKEIQALQMQLTDTIASNSNSAPNRATMDLINSLESKFSDLKASIRMLQLKVDSAAEQTDNLSPATVNLRKDFTSLTGSLAELRGSLQRLHTKCVADAQLAKSSNRQRRGDINSLNANMLTVSQKIAEVQGLELTLVQVKREMETFSQTDGHHSMQLTSVVDNINSVEASLTAIRQEMRDVELNATQVGSNSGTSASHLSALYEEMSVLKQDMTDMKIKHVGYEGSIEGLVNKHSSLLNAAKVTETDLSELRTAVNQLMSTDINSILERLSQLQTRLNGLEKDSSQLQLNVNTLQSSRTVVQQGDTDAAVNTGAIDVLQANLNKLGSQFASLQTDIASIQLKVTELKTSVSQTTQTVDIHSAKLLALSRSISALEKSLNGSVVMLSEADGTSHSLISIRDMNVLKEEMDAVHVAISKLQNELAGETASGITIVNSEINLLSSKLEHLEGRLDEVKLEASLASLDDAIRDVTQGQAGLQDNVVRLQFNTDLIKKQTSRANGDTIQLSVLETRLNDLASSIQVLLSGGFSAGSTGSTSTGSTSSQNVDWMKGDINALRQTVADINAILFVQDSSVESSSTFLASIQDRLNSLDVALANLKISQESGNGELKAAIVGLQAEMNKLGLELQRLETAQKESSGGFGAAAGLAGGLAGATLGGAAWDDDLSKLKANVSQLQQQYAHLEVDVINCCKNKTGAAGMPWFFPFVSTGGSGAAGGSAAAGGSLDEDRVKSIVITAFDMYNADKTGMVDYALESAGGSIISIRCSETYAFKTALFSLFGIPLWYLSNSPRTVIQPDVHPGNCWAFKGTQGYIVIQLAAAIKPTAFSLEHIPKALDPAGIIDSAPKNFTVWGLRDEYDHDGYLLGSYVYDVDSSPLQFFPVQNQDSGPIQFVELKIGSNHGNMEYTCLYRFRVHGVLHR</sequence>
<evidence type="ECO:0000256" key="2">
    <source>
        <dbReference type="ARBA" id="ARBA00022692"/>
    </source>
</evidence>
<dbReference type="GO" id="GO:0005635">
    <property type="term" value="C:nuclear envelope"/>
    <property type="evidence" value="ECO:0000318"/>
    <property type="project" value="GO_Central"/>
</dbReference>
<evidence type="ECO:0000313" key="10">
    <source>
        <dbReference type="EnsemblMetazoa" id="XP_030840754"/>
    </source>
</evidence>
<keyword evidence="2 8" id="KW-0812">Transmembrane</keyword>
<dbReference type="InterPro" id="IPR012919">
    <property type="entry name" value="SUN_dom"/>
</dbReference>
<feature type="coiled-coil region" evidence="6">
    <location>
        <begin position="918"/>
        <end position="974"/>
    </location>
</feature>
<feature type="compositionally biased region" description="Polar residues" evidence="7">
    <location>
        <begin position="145"/>
        <end position="157"/>
    </location>
</feature>
<feature type="transmembrane region" description="Helical" evidence="8">
    <location>
        <begin position="256"/>
        <end position="276"/>
    </location>
</feature>
<evidence type="ECO:0000256" key="8">
    <source>
        <dbReference type="SAM" id="Phobius"/>
    </source>
</evidence>
<dbReference type="OMA" id="HSISHIY"/>
<feature type="transmembrane region" description="Helical" evidence="8">
    <location>
        <begin position="387"/>
        <end position="410"/>
    </location>
</feature>
<feature type="domain" description="SUN" evidence="9">
    <location>
        <begin position="1272"/>
        <end position="1433"/>
    </location>
</feature>
<protein>
    <recommendedName>
        <fullName evidence="9">SUN domain-containing protein</fullName>
    </recommendedName>
</protein>